<protein>
    <submittedName>
        <fullName evidence="2">Uncharacterized protein</fullName>
    </submittedName>
</protein>
<comment type="caution">
    <text evidence="2">The sequence shown here is derived from an EMBL/GenBank/DDBJ whole genome shotgun (WGS) entry which is preliminary data.</text>
</comment>
<organism evidence="2 3">
    <name type="scientific">Trichocladium antarcticum</name>
    <dbReference type="NCBI Taxonomy" id="1450529"/>
    <lineage>
        <taxon>Eukaryota</taxon>
        <taxon>Fungi</taxon>
        <taxon>Dikarya</taxon>
        <taxon>Ascomycota</taxon>
        <taxon>Pezizomycotina</taxon>
        <taxon>Sordariomycetes</taxon>
        <taxon>Sordariomycetidae</taxon>
        <taxon>Sordariales</taxon>
        <taxon>Chaetomiaceae</taxon>
        <taxon>Trichocladium</taxon>
    </lineage>
</organism>
<feature type="region of interest" description="Disordered" evidence="1">
    <location>
        <begin position="1"/>
        <end position="21"/>
    </location>
</feature>
<accession>A0AAN6UQF0</accession>
<gene>
    <name evidence="2" type="ORF">BT67DRAFT_102136</name>
</gene>
<reference evidence="2" key="2">
    <citation type="submission" date="2023-05" db="EMBL/GenBank/DDBJ databases">
        <authorList>
            <consortium name="Lawrence Berkeley National Laboratory"/>
            <person name="Steindorff A."/>
            <person name="Hensen N."/>
            <person name="Bonometti L."/>
            <person name="Westerberg I."/>
            <person name="Brannstrom I.O."/>
            <person name="Guillou S."/>
            <person name="Cros-Aarteil S."/>
            <person name="Calhoun S."/>
            <person name="Haridas S."/>
            <person name="Kuo A."/>
            <person name="Mondo S."/>
            <person name="Pangilinan J."/>
            <person name="Riley R."/>
            <person name="Labutti K."/>
            <person name="Andreopoulos B."/>
            <person name="Lipzen A."/>
            <person name="Chen C."/>
            <person name="Yanf M."/>
            <person name="Daum C."/>
            <person name="Ng V."/>
            <person name="Clum A."/>
            <person name="Ohm R."/>
            <person name="Martin F."/>
            <person name="Silar P."/>
            <person name="Natvig D."/>
            <person name="Lalanne C."/>
            <person name="Gautier V."/>
            <person name="Ament-Velasquez S.L."/>
            <person name="Kruys A."/>
            <person name="Hutchinson M.I."/>
            <person name="Powell A.J."/>
            <person name="Barry K."/>
            <person name="Miller A.N."/>
            <person name="Grigoriev I.V."/>
            <person name="Debuchy R."/>
            <person name="Gladieux P."/>
            <person name="Thoren M.H."/>
            <person name="Johannesson H."/>
        </authorList>
    </citation>
    <scope>NUCLEOTIDE SEQUENCE</scope>
    <source>
        <strain evidence="2">CBS 123565</strain>
    </source>
</reference>
<sequence>MGGVPSRLPSAGVGGRSSHGYNRSPGRCLRLVSSMPSCSRKPEPVRARLLKVSVGGGPDLALRSWACRLDGNAAMRTRIPEPPASDVMHHSGNRNILALSGDVAVLQLPLNRTRLDWWTTTVVGLRTVRVGLSPRTLHIICGRAKTLGKLRTISVSSAVRYNTQKWDSP</sequence>
<proteinExistence type="predicted"/>
<evidence type="ECO:0000256" key="1">
    <source>
        <dbReference type="SAM" id="MobiDB-lite"/>
    </source>
</evidence>
<keyword evidence="3" id="KW-1185">Reference proteome</keyword>
<evidence type="ECO:0000313" key="3">
    <source>
        <dbReference type="Proteomes" id="UP001304895"/>
    </source>
</evidence>
<dbReference type="EMBL" id="MU853402">
    <property type="protein sequence ID" value="KAK4137307.1"/>
    <property type="molecule type" value="Genomic_DNA"/>
</dbReference>
<reference evidence="2" key="1">
    <citation type="journal article" date="2023" name="Mol. Phylogenet. Evol.">
        <title>Genome-scale phylogeny and comparative genomics of the fungal order Sordariales.</title>
        <authorList>
            <person name="Hensen N."/>
            <person name="Bonometti L."/>
            <person name="Westerberg I."/>
            <person name="Brannstrom I.O."/>
            <person name="Guillou S."/>
            <person name="Cros-Aarteil S."/>
            <person name="Calhoun S."/>
            <person name="Haridas S."/>
            <person name="Kuo A."/>
            <person name="Mondo S."/>
            <person name="Pangilinan J."/>
            <person name="Riley R."/>
            <person name="LaButti K."/>
            <person name="Andreopoulos B."/>
            <person name="Lipzen A."/>
            <person name="Chen C."/>
            <person name="Yan M."/>
            <person name="Daum C."/>
            <person name="Ng V."/>
            <person name="Clum A."/>
            <person name="Steindorff A."/>
            <person name="Ohm R.A."/>
            <person name="Martin F."/>
            <person name="Silar P."/>
            <person name="Natvig D.O."/>
            <person name="Lalanne C."/>
            <person name="Gautier V."/>
            <person name="Ament-Velasquez S.L."/>
            <person name="Kruys A."/>
            <person name="Hutchinson M.I."/>
            <person name="Powell A.J."/>
            <person name="Barry K."/>
            <person name="Miller A.N."/>
            <person name="Grigoriev I.V."/>
            <person name="Debuchy R."/>
            <person name="Gladieux P."/>
            <person name="Hiltunen Thoren M."/>
            <person name="Johannesson H."/>
        </authorList>
    </citation>
    <scope>NUCLEOTIDE SEQUENCE</scope>
    <source>
        <strain evidence="2">CBS 123565</strain>
    </source>
</reference>
<name>A0AAN6UQF0_9PEZI</name>
<evidence type="ECO:0000313" key="2">
    <source>
        <dbReference type="EMBL" id="KAK4137307.1"/>
    </source>
</evidence>
<dbReference type="Proteomes" id="UP001304895">
    <property type="component" value="Unassembled WGS sequence"/>
</dbReference>
<dbReference type="AlphaFoldDB" id="A0AAN6UQF0"/>